<dbReference type="PANTHER" id="PTHR42982">
    <property type="entry name" value="SEC-INDEPENDENT PROTEIN TRANSLOCASE PROTEIN TATA"/>
    <property type="match status" value="1"/>
</dbReference>
<dbReference type="AlphaFoldDB" id="A0A553JVY3"/>
<keyword evidence="8 9" id="KW-0472">Membrane</keyword>
<proteinExistence type="inferred from homology"/>
<dbReference type="PANTHER" id="PTHR42982:SF1">
    <property type="entry name" value="SEC-INDEPENDENT PROTEIN TRANSLOCASE PROTEIN TATA"/>
    <property type="match status" value="1"/>
</dbReference>
<comment type="subcellular location">
    <subcellularLocation>
        <location evidence="1 9">Cell membrane</location>
        <topology evidence="1 9">Single-pass membrane protein</topology>
    </subcellularLocation>
</comment>
<evidence type="ECO:0000256" key="6">
    <source>
        <dbReference type="ARBA" id="ARBA00022989"/>
    </source>
</evidence>
<dbReference type="GO" id="GO:0008320">
    <property type="term" value="F:protein transmembrane transporter activity"/>
    <property type="evidence" value="ECO:0007669"/>
    <property type="project" value="UniProtKB-UniRule"/>
</dbReference>
<dbReference type="Pfam" id="PF02416">
    <property type="entry name" value="TatA_B_E"/>
    <property type="match status" value="1"/>
</dbReference>
<reference evidence="11 12" key="1">
    <citation type="submission" date="2019-07" db="EMBL/GenBank/DDBJ databases">
        <authorList>
            <person name="Zhou L.-Y."/>
        </authorList>
    </citation>
    <scope>NUCLEOTIDE SEQUENCE [LARGE SCALE GENOMIC DNA]</scope>
    <source>
        <strain evidence="11 12">YIM 101269</strain>
    </source>
</reference>
<evidence type="ECO:0000256" key="5">
    <source>
        <dbReference type="ARBA" id="ARBA00022927"/>
    </source>
</evidence>
<comment type="subunit">
    <text evidence="9">The Tat system comprises two distinct complexes: a TatABC complex, containing multiple copies of TatA, TatB and TatC subunits, and a separate TatA complex, containing only TatA subunits. Substrates initially bind to the TatABC complex, which probably triggers association of the separate TatA complex to form the active translocon.</text>
</comment>
<dbReference type="HAMAP" id="MF_00236">
    <property type="entry name" value="TatA_E"/>
    <property type="match status" value="1"/>
</dbReference>
<keyword evidence="2 9" id="KW-0813">Transport</keyword>
<keyword evidence="5 9" id="KW-0653">Protein transport</keyword>
<keyword evidence="3 9" id="KW-1003">Cell membrane</keyword>
<dbReference type="Gene3D" id="1.20.5.3310">
    <property type="match status" value="1"/>
</dbReference>
<keyword evidence="4 9" id="KW-0812">Transmembrane</keyword>
<organism evidence="11 12">
    <name type="scientific">Tessaracoccus rhinocerotis</name>
    <dbReference type="NCBI Taxonomy" id="1689449"/>
    <lineage>
        <taxon>Bacteria</taxon>
        <taxon>Bacillati</taxon>
        <taxon>Actinomycetota</taxon>
        <taxon>Actinomycetes</taxon>
        <taxon>Propionibacteriales</taxon>
        <taxon>Propionibacteriaceae</taxon>
        <taxon>Tessaracoccus</taxon>
    </lineage>
</organism>
<feature type="compositionally biased region" description="Low complexity" evidence="10">
    <location>
        <begin position="120"/>
        <end position="131"/>
    </location>
</feature>
<evidence type="ECO:0000256" key="10">
    <source>
        <dbReference type="SAM" id="MobiDB-lite"/>
    </source>
</evidence>
<evidence type="ECO:0000256" key="1">
    <source>
        <dbReference type="ARBA" id="ARBA00004162"/>
    </source>
</evidence>
<evidence type="ECO:0000256" key="7">
    <source>
        <dbReference type="ARBA" id="ARBA00023010"/>
    </source>
</evidence>
<dbReference type="GO" id="GO:0043953">
    <property type="term" value="P:protein transport by the Tat complex"/>
    <property type="evidence" value="ECO:0007669"/>
    <property type="project" value="UniProtKB-UniRule"/>
</dbReference>
<dbReference type="InterPro" id="IPR003369">
    <property type="entry name" value="TatA/B/E"/>
</dbReference>
<dbReference type="Proteomes" id="UP000317638">
    <property type="component" value="Unassembled WGS sequence"/>
</dbReference>
<dbReference type="InterPro" id="IPR006312">
    <property type="entry name" value="TatA/E"/>
</dbReference>
<feature type="region of interest" description="Disordered" evidence="10">
    <location>
        <begin position="119"/>
        <end position="143"/>
    </location>
</feature>
<protein>
    <recommendedName>
        <fullName evidence="9">Sec-independent protein translocase protein TatA</fullName>
    </recommendedName>
</protein>
<name>A0A553JVY3_9ACTN</name>
<accession>A0A553JVY3</accession>
<dbReference type="OrthoDB" id="3733670at2"/>
<comment type="function">
    <text evidence="9">Part of the twin-arginine translocation (Tat) system that transports large folded proteins containing a characteristic twin-arginine motif in their signal peptide across membranes. TatA could form the protein-conducting channel of the Tat system.</text>
</comment>
<keyword evidence="6 9" id="KW-1133">Transmembrane helix</keyword>
<keyword evidence="12" id="KW-1185">Reference proteome</keyword>
<comment type="caution">
    <text evidence="11">The sequence shown here is derived from an EMBL/GenBank/DDBJ whole genome shotgun (WGS) entry which is preliminary data.</text>
</comment>
<feature type="transmembrane region" description="Helical" evidence="9">
    <location>
        <begin position="66"/>
        <end position="84"/>
    </location>
</feature>
<keyword evidence="7 9" id="KW-0811">Translocation</keyword>
<evidence type="ECO:0000256" key="3">
    <source>
        <dbReference type="ARBA" id="ARBA00022475"/>
    </source>
</evidence>
<comment type="similarity">
    <text evidence="9">Belongs to the TatA/E family.</text>
</comment>
<gene>
    <name evidence="9 11" type="primary">tatA</name>
    <name evidence="11" type="ORF">FOJ82_15705</name>
</gene>
<evidence type="ECO:0000256" key="8">
    <source>
        <dbReference type="ARBA" id="ARBA00023136"/>
    </source>
</evidence>
<evidence type="ECO:0000313" key="11">
    <source>
        <dbReference type="EMBL" id="TRY16627.1"/>
    </source>
</evidence>
<evidence type="ECO:0000256" key="2">
    <source>
        <dbReference type="ARBA" id="ARBA00022448"/>
    </source>
</evidence>
<evidence type="ECO:0000256" key="4">
    <source>
        <dbReference type="ARBA" id="ARBA00022692"/>
    </source>
</evidence>
<evidence type="ECO:0000313" key="12">
    <source>
        <dbReference type="Proteomes" id="UP000317638"/>
    </source>
</evidence>
<dbReference type="NCBIfam" id="TIGR01411">
    <property type="entry name" value="tatAE"/>
    <property type="match status" value="1"/>
</dbReference>
<sequence>MPCGSPTRPPTCTARYECWGGGPRRRANCWRASSCPRNARLHSMEQASPGYNPGKEGFEMPGGWEWLIILAIALLLFGGSRLAGLGKGVGRSIREFKEEVKTDEVEAKKDPEVVDAEIVQQQPAPRQDPAQIDNRSLDLEARERELAAREEELRRQREAETGI</sequence>
<dbReference type="GO" id="GO:0033281">
    <property type="term" value="C:TAT protein transport complex"/>
    <property type="evidence" value="ECO:0007669"/>
    <property type="project" value="UniProtKB-UniRule"/>
</dbReference>
<dbReference type="EMBL" id="VKKG01000008">
    <property type="protein sequence ID" value="TRY16627.1"/>
    <property type="molecule type" value="Genomic_DNA"/>
</dbReference>
<evidence type="ECO:0000256" key="9">
    <source>
        <dbReference type="HAMAP-Rule" id="MF_00236"/>
    </source>
</evidence>